<evidence type="ECO:0000313" key="4">
    <source>
        <dbReference type="EMBL" id="WOO86203.1"/>
    </source>
</evidence>
<dbReference type="GO" id="GO:0016779">
    <property type="term" value="F:nucleotidyltransferase activity"/>
    <property type="evidence" value="ECO:0007669"/>
    <property type="project" value="UniProtKB-UniRule"/>
</dbReference>
<comment type="pathway">
    <text evidence="3">tRNA modification; 5-methoxycarbonylmethyl-2-thiouridine-tRNA biosynthesis.</text>
</comment>
<dbReference type="GeneID" id="87812848"/>
<keyword evidence="2 3" id="KW-0819">tRNA processing</keyword>
<dbReference type="PANTHER" id="PTHR20882">
    <property type="entry name" value="CYTOPLASMIC TRNA 2-THIOLATION PROTEIN 2"/>
    <property type="match status" value="1"/>
</dbReference>
<comment type="function">
    <text evidence="3">Plays a central role in 2-thiolation of mcm(5)S(2)U at tRNA wobble positions of tRNA(Lys), tRNA(Glu) and tRNA(Gln). May act by forming a heterodimer with NCS6 that ligates sulfur from thiocarboxylated URM1 onto the uridine of tRNAs at wobble position. Prior mcm(5) tRNA modification by the elongator complex is required for 2-thiolation. May also be involved in protein urmylation.</text>
</comment>
<protein>
    <recommendedName>
        <fullName evidence="3">Cytoplasmic tRNA 2-thiolation protein 2</fullName>
    </recommendedName>
</protein>
<evidence type="ECO:0000256" key="3">
    <source>
        <dbReference type="HAMAP-Rule" id="MF_03054"/>
    </source>
</evidence>
<dbReference type="EMBL" id="CP086720">
    <property type="protein sequence ID" value="WOO86203.1"/>
    <property type="molecule type" value="Genomic_DNA"/>
</dbReference>
<dbReference type="InterPro" id="IPR014729">
    <property type="entry name" value="Rossmann-like_a/b/a_fold"/>
</dbReference>
<dbReference type="GO" id="GO:0000049">
    <property type="term" value="F:tRNA binding"/>
    <property type="evidence" value="ECO:0007669"/>
    <property type="project" value="InterPro"/>
</dbReference>
<reference evidence="4" key="1">
    <citation type="submission" date="2023-10" db="EMBL/GenBank/DDBJ databases">
        <authorList>
            <person name="Noh H."/>
        </authorList>
    </citation>
    <scope>NUCLEOTIDE SEQUENCE</scope>
    <source>
        <strain evidence="4">DUCC4014</strain>
    </source>
</reference>
<dbReference type="Proteomes" id="UP000827549">
    <property type="component" value="Chromosome 7"/>
</dbReference>
<dbReference type="InterPro" id="IPR019407">
    <property type="entry name" value="CTU2"/>
</dbReference>
<keyword evidence="5" id="KW-1185">Reference proteome</keyword>
<dbReference type="RefSeq" id="XP_062632229.1">
    <property type="nucleotide sequence ID" value="XM_062776245.1"/>
</dbReference>
<gene>
    <name evidence="4" type="primary">Ctu2</name>
    <name evidence="3" type="synonym">CTU2</name>
    <name evidence="3" type="synonym">NCS2</name>
    <name evidence="4" type="ORF">LOC62_07G009687</name>
</gene>
<comment type="subcellular location">
    <subcellularLocation>
        <location evidence="3">Cytoplasm</location>
    </subcellularLocation>
</comment>
<proteinExistence type="inferred from homology"/>
<dbReference type="Gene3D" id="3.40.50.620">
    <property type="entry name" value="HUPs"/>
    <property type="match status" value="1"/>
</dbReference>
<evidence type="ECO:0000256" key="2">
    <source>
        <dbReference type="ARBA" id="ARBA00022694"/>
    </source>
</evidence>
<sequence>MSCANQPDGQGDEAVVMPRRKRVYQREKGVCQRCRTNKCLYIVRSVTMCRVLTSSGCFESAVRVSVVKSLHPPLLPADARSAQPFPRPTGANVLLALSAGAGSSALADLVHERYVGRDGEVRDTTRGQREAVWERGWAVHVDFSAVTGLPSREGLLRAFAEERGLRFVCVRAEDSFDPLLSRRVAALGGGTEEGSDDAEAVAVRLDEPDLPLLSTPSSSTATPLESLQALLTSLPPPSRPALLAHILDGLLGVVAHALPNISHLLVGETSTREAQRVIAGTATGRGWALPLELASSAPLPRAGRTVTRIKVMKNVSLKEAAIWCHGRRVETYNERRWDGTGGGARRDARGKGATASIEALTERFIAGLNVSHPSTVTTINKTGDKLCFVGEADGPLCPVCQLPVDASAIDWKARSALTSLPGKGDGVAAAPSADPLAPLLCYACLTMFTPLTAAQKDRPTAEPVPLPLWVGARVQERRHVPPSELRDQVAQFLIDDDDE</sequence>
<name>A0AAF1BUK6_9TREE</name>
<keyword evidence="1 3" id="KW-0963">Cytoplasm</keyword>
<evidence type="ECO:0000256" key="1">
    <source>
        <dbReference type="ARBA" id="ARBA00022490"/>
    </source>
</evidence>
<organism evidence="4 5">
    <name type="scientific">Vanrija pseudolonga</name>
    <dbReference type="NCBI Taxonomy" id="143232"/>
    <lineage>
        <taxon>Eukaryota</taxon>
        <taxon>Fungi</taxon>
        <taxon>Dikarya</taxon>
        <taxon>Basidiomycota</taxon>
        <taxon>Agaricomycotina</taxon>
        <taxon>Tremellomycetes</taxon>
        <taxon>Trichosporonales</taxon>
        <taxon>Trichosporonaceae</taxon>
        <taxon>Vanrija</taxon>
    </lineage>
</organism>
<dbReference type="HAMAP" id="MF_03054">
    <property type="entry name" value="CTU2"/>
    <property type="match status" value="1"/>
</dbReference>
<dbReference type="GO" id="GO:0005829">
    <property type="term" value="C:cytosol"/>
    <property type="evidence" value="ECO:0007669"/>
    <property type="project" value="TreeGrafter"/>
</dbReference>
<dbReference type="AlphaFoldDB" id="A0AAF1BUK6"/>
<accession>A0AAF1BUK6</accession>
<comment type="similarity">
    <text evidence="3">Belongs to the CTU2/NCS2 family.</text>
</comment>
<dbReference type="GO" id="GO:0002143">
    <property type="term" value="P:tRNA wobble position uridine thiolation"/>
    <property type="evidence" value="ECO:0007669"/>
    <property type="project" value="TreeGrafter"/>
</dbReference>
<dbReference type="GO" id="GO:0016783">
    <property type="term" value="F:sulfurtransferase activity"/>
    <property type="evidence" value="ECO:0007669"/>
    <property type="project" value="TreeGrafter"/>
</dbReference>
<dbReference type="PANTHER" id="PTHR20882:SF14">
    <property type="entry name" value="CYTOPLASMIC TRNA 2-THIOLATION PROTEIN 2"/>
    <property type="match status" value="1"/>
</dbReference>
<dbReference type="GO" id="GO:0032447">
    <property type="term" value="P:protein urmylation"/>
    <property type="evidence" value="ECO:0007669"/>
    <property type="project" value="UniProtKB-UniRule"/>
</dbReference>
<evidence type="ECO:0000313" key="5">
    <source>
        <dbReference type="Proteomes" id="UP000827549"/>
    </source>
</evidence>
<dbReference type="Pfam" id="PF10288">
    <property type="entry name" value="CTU2"/>
    <property type="match status" value="1"/>
</dbReference>